<keyword evidence="2" id="KW-1185">Reference proteome</keyword>
<evidence type="ECO:0000313" key="2">
    <source>
        <dbReference type="Proteomes" id="UP001196413"/>
    </source>
</evidence>
<dbReference type="AlphaFoldDB" id="A0AAD5MI81"/>
<protein>
    <submittedName>
        <fullName evidence="1">Uncharacterized protein</fullName>
    </submittedName>
</protein>
<gene>
    <name evidence="1" type="ORF">KIN20_005302</name>
</gene>
<reference evidence="1" key="1">
    <citation type="submission" date="2021-06" db="EMBL/GenBank/DDBJ databases">
        <title>Parelaphostrongylus tenuis whole genome reference sequence.</title>
        <authorList>
            <person name="Garwood T.J."/>
            <person name="Larsen P.A."/>
            <person name="Fountain-Jones N.M."/>
            <person name="Garbe J.R."/>
            <person name="Macchietto M.G."/>
            <person name="Kania S.A."/>
            <person name="Gerhold R.W."/>
            <person name="Richards J.E."/>
            <person name="Wolf T.M."/>
        </authorList>
    </citation>
    <scope>NUCLEOTIDE SEQUENCE</scope>
    <source>
        <strain evidence="1">MNPRO001-30</strain>
        <tissue evidence="1">Meninges</tissue>
    </source>
</reference>
<sequence>MLTWTVIRRGWELEGATINCVESNRLKSTNSTQNQWAYPMVKVGAIACTVQQLFRRSIYSLVECILRNRINRNTMDKGQAIAAGQYRATGNHKRTRCVVPRKPPTVKVNRDRSPERVE</sequence>
<organism evidence="1 2">
    <name type="scientific">Parelaphostrongylus tenuis</name>
    <name type="common">Meningeal worm</name>
    <dbReference type="NCBI Taxonomy" id="148309"/>
    <lineage>
        <taxon>Eukaryota</taxon>
        <taxon>Metazoa</taxon>
        <taxon>Ecdysozoa</taxon>
        <taxon>Nematoda</taxon>
        <taxon>Chromadorea</taxon>
        <taxon>Rhabditida</taxon>
        <taxon>Rhabditina</taxon>
        <taxon>Rhabditomorpha</taxon>
        <taxon>Strongyloidea</taxon>
        <taxon>Metastrongylidae</taxon>
        <taxon>Parelaphostrongylus</taxon>
    </lineage>
</organism>
<dbReference type="EMBL" id="JAHQIW010000717">
    <property type="protein sequence ID" value="KAJ1349686.1"/>
    <property type="molecule type" value="Genomic_DNA"/>
</dbReference>
<proteinExistence type="predicted"/>
<comment type="caution">
    <text evidence="1">The sequence shown here is derived from an EMBL/GenBank/DDBJ whole genome shotgun (WGS) entry which is preliminary data.</text>
</comment>
<accession>A0AAD5MI81</accession>
<dbReference type="Proteomes" id="UP001196413">
    <property type="component" value="Unassembled WGS sequence"/>
</dbReference>
<evidence type="ECO:0000313" key="1">
    <source>
        <dbReference type="EMBL" id="KAJ1349686.1"/>
    </source>
</evidence>
<name>A0AAD5MI81_PARTN</name>